<sequence length="70" mass="8212">MLINSDLDNLIGYTLPPGPDRDSRNAALERCSEDLSDDELAHILQNFINDFNYDMRAVAEEWWHMWGRLM</sequence>
<comment type="caution">
    <text evidence="1">The sequence shown here is derived from an EMBL/GenBank/DDBJ whole genome shotgun (WGS) entry which is preliminary data.</text>
</comment>
<reference evidence="1 2" key="1">
    <citation type="submission" date="2024-01" db="EMBL/GenBank/DDBJ databases">
        <title>A draft genome for the cacao thread blight pathogen Marasmiellus scandens.</title>
        <authorList>
            <person name="Baruah I.K."/>
            <person name="Leung J."/>
            <person name="Bukari Y."/>
            <person name="Amoako-Attah I."/>
            <person name="Meinhardt L.W."/>
            <person name="Bailey B.A."/>
            <person name="Cohen S.P."/>
        </authorList>
    </citation>
    <scope>NUCLEOTIDE SEQUENCE [LARGE SCALE GENOMIC DNA]</scope>
    <source>
        <strain evidence="1 2">GH-19</strain>
    </source>
</reference>
<dbReference type="EMBL" id="JBANRG010000017">
    <property type="protein sequence ID" value="KAK7458735.1"/>
    <property type="molecule type" value="Genomic_DNA"/>
</dbReference>
<name>A0ABR1JE19_9AGAR</name>
<gene>
    <name evidence="1" type="ORF">VKT23_009735</name>
</gene>
<accession>A0ABR1JE19</accession>
<evidence type="ECO:0000313" key="2">
    <source>
        <dbReference type="Proteomes" id="UP001498398"/>
    </source>
</evidence>
<proteinExistence type="predicted"/>
<protein>
    <submittedName>
        <fullName evidence="1">Uncharacterized protein</fullName>
    </submittedName>
</protein>
<organism evidence="1 2">
    <name type="scientific">Marasmiellus scandens</name>
    <dbReference type="NCBI Taxonomy" id="2682957"/>
    <lineage>
        <taxon>Eukaryota</taxon>
        <taxon>Fungi</taxon>
        <taxon>Dikarya</taxon>
        <taxon>Basidiomycota</taxon>
        <taxon>Agaricomycotina</taxon>
        <taxon>Agaricomycetes</taxon>
        <taxon>Agaricomycetidae</taxon>
        <taxon>Agaricales</taxon>
        <taxon>Marasmiineae</taxon>
        <taxon>Omphalotaceae</taxon>
        <taxon>Marasmiellus</taxon>
    </lineage>
</organism>
<dbReference type="Proteomes" id="UP001498398">
    <property type="component" value="Unassembled WGS sequence"/>
</dbReference>
<keyword evidence="2" id="KW-1185">Reference proteome</keyword>
<evidence type="ECO:0000313" key="1">
    <source>
        <dbReference type="EMBL" id="KAK7458735.1"/>
    </source>
</evidence>